<protein>
    <recommendedName>
        <fullName evidence="4">Secreted protein</fullName>
    </recommendedName>
</protein>
<organism evidence="2 3">
    <name type="scientific">Mycolicibacterium cyprinidarum</name>
    <dbReference type="NCBI Taxonomy" id="2860311"/>
    <lineage>
        <taxon>Bacteria</taxon>
        <taxon>Bacillati</taxon>
        <taxon>Actinomycetota</taxon>
        <taxon>Actinomycetes</taxon>
        <taxon>Mycobacteriales</taxon>
        <taxon>Mycobacteriaceae</taxon>
        <taxon>Mycolicibacterium</taxon>
    </lineage>
</organism>
<name>A0ABQ4V9P5_9MYCO</name>
<evidence type="ECO:0000256" key="1">
    <source>
        <dbReference type="SAM" id="SignalP"/>
    </source>
</evidence>
<proteinExistence type="predicted"/>
<comment type="caution">
    <text evidence="2">The sequence shown here is derived from an EMBL/GenBank/DDBJ whole genome shotgun (WGS) entry which is preliminary data.</text>
</comment>
<evidence type="ECO:0000313" key="2">
    <source>
        <dbReference type="EMBL" id="GJF12982.1"/>
    </source>
</evidence>
<feature type="chain" id="PRO_5046579885" description="Secreted protein" evidence="1">
    <location>
        <begin position="24"/>
        <end position="139"/>
    </location>
</feature>
<dbReference type="EMBL" id="BPRH01001338">
    <property type="protein sequence ID" value="GJF12982.1"/>
    <property type="molecule type" value="Genomic_DNA"/>
</dbReference>
<gene>
    <name evidence="2" type="ORF">NGTWS1702_12630</name>
</gene>
<feature type="signal peptide" evidence="1">
    <location>
        <begin position="1"/>
        <end position="23"/>
    </location>
</feature>
<accession>A0ABQ4V9P5</accession>
<keyword evidence="1" id="KW-0732">Signal</keyword>
<keyword evidence="3" id="KW-1185">Reference proteome</keyword>
<reference evidence="2 3" key="1">
    <citation type="submission" date="2021-08" db="EMBL/GenBank/DDBJ databases">
        <title>Draft genome sequence of Mycolicibacterium sp. NGTWS1702 strain.</title>
        <authorList>
            <person name="Matsumoto M."/>
            <person name="Tang B.C.C."/>
            <person name="Machida Y."/>
            <person name="Matoyama H."/>
            <person name="Kishihara T."/>
            <person name="Sato S."/>
            <person name="Kondo I."/>
            <person name="Sano M."/>
            <person name="Kato G."/>
        </authorList>
    </citation>
    <scope>NUCLEOTIDE SEQUENCE [LARGE SCALE GENOMIC DNA]</scope>
    <source>
        <strain evidence="2 3">NGTWSNA01</strain>
    </source>
</reference>
<evidence type="ECO:0008006" key="4">
    <source>
        <dbReference type="Google" id="ProtNLM"/>
    </source>
</evidence>
<evidence type="ECO:0000313" key="3">
    <source>
        <dbReference type="Proteomes" id="UP001060504"/>
    </source>
</evidence>
<dbReference type="Proteomes" id="UP001060504">
    <property type="component" value="Unassembled WGS sequence"/>
</dbReference>
<sequence>MVRFSTTLATAAALSAIAGTVLAGTAHADPPLLNGTYRGAGGDPMAVWTIATSCGPTGCTGRVASNKGWISPTTLTGGRWTFTVSKPGAITCADGRIEPAVDMLSIDPVTLSGVMTTDSNYGCPGGTLTHTPFQLTKAG</sequence>